<reference evidence="1 2" key="1">
    <citation type="submission" date="2021-05" db="EMBL/GenBank/DDBJ databases">
        <title>Ornithinibacillus massiliensis sp. nov.</title>
        <authorList>
            <person name="Iwaza R."/>
            <person name="Lagier J.-C."/>
            <person name="Raoult D."/>
        </authorList>
    </citation>
    <scope>NUCLEOTIDE SEQUENCE [LARGE SCALE GENOMIC DNA]</scope>
    <source>
        <strain evidence="1 2">Marseille-P3601</strain>
    </source>
</reference>
<dbReference type="Pfam" id="PF11213">
    <property type="entry name" value="DUF3006"/>
    <property type="match status" value="1"/>
</dbReference>
<evidence type="ECO:0000313" key="1">
    <source>
        <dbReference type="EMBL" id="MBS3681573.1"/>
    </source>
</evidence>
<proteinExistence type="predicted"/>
<dbReference type="RefSeq" id="WP_211742386.1">
    <property type="nucleotide sequence ID" value="NZ_JAGXBY010000006.1"/>
</dbReference>
<dbReference type="InterPro" id="IPR021377">
    <property type="entry name" value="DUF3006"/>
</dbReference>
<dbReference type="EMBL" id="JAGXBY010000006">
    <property type="protein sequence ID" value="MBS3681573.1"/>
    <property type="molecule type" value="Genomic_DNA"/>
</dbReference>
<name>A0ABS5MIM7_9BACI</name>
<comment type="caution">
    <text evidence="1">The sequence shown here is derived from an EMBL/GenBank/DDBJ whole genome shotgun (WGS) entry which is preliminary data.</text>
</comment>
<dbReference type="Proteomes" id="UP000681870">
    <property type="component" value="Unassembled WGS sequence"/>
</dbReference>
<evidence type="ECO:0000313" key="2">
    <source>
        <dbReference type="Proteomes" id="UP000681870"/>
    </source>
</evidence>
<keyword evidence="2" id="KW-1185">Reference proteome</keyword>
<organism evidence="1 2">
    <name type="scientific">Ornithinibacillus massiliensis</name>
    <dbReference type="NCBI Taxonomy" id="1944633"/>
    <lineage>
        <taxon>Bacteria</taxon>
        <taxon>Bacillati</taxon>
        <taxon>Bacillota</taxon>
        <taxon>Bacilli</taxon>
        <taxon>Bacillales</taxon>
        <taxon>Bacillaceae</taxon>
        <taxon>Ornithinibacillus</taxon>
    </lineage>
</organism>
<accession>A0ABS5MIM7</accession>
<protein>
    <submittedName>
        <fullName evidence="1">DUF3006 domain-containing protein</fullName>
    </submittedName>
</protein>
<sequence length="87" mass="9901">MMQGVLDRFEGNLAVILIEEDKAELIIPKEKLPEGSHVDTIFEMEKRNSSYHIIAINTEAEKRVKEKTTDLLAQLRANSTGSKFKKN</sequence>
<gene>
    <name evidence="1" type="ORF">KGF86_15365</name>
</gene>